<sequence>MTDWTGAERAELPKVD</sequence>
<dbReference type="AlphaFoldDB" id="A0A0A8Z4T3"/>
<reference evidence="1" key="1">
    <citation type="submission" date="2014-09" db="EMBL/GenBank/DDBJ databases">
        <authorList>
            <person name="Magalhaes I.L.F."/>
            <person name="Oliveira U."/>
            <person name="Santos F.R."/>
            <person name="Vidigal T.H.D.A."/>
            <person name="Brescovit A.D."/>
            <person name="Santos A.J."/>
        </authorList>
    </citation>
    <scope>NUCLEOTIDE SEQUENCE</scope>
    <source>
        <tissue evidence="1">Shoot tissue taken approximately 20 cm above the soil surface</tissue>
    </source>
</reference>
<organism evidence="1">
    <name type="scientific">Arundo donax</name>
    <name type="common">Giant reed</name>
    <name type="synonym">Donax arundinaceus</name>
    <dbReference type="NCBI Taxonomy" id="35708"/>
    <lineage>
        <taxon>Eukaryota</taxon>
        <taxon>Viridiplantae</taxon>
        <taxon>Streptophyta</taxon>
        <taxon>Embryophyta</taxon>
        <taxon>Tracheophyta</taxon>
        <taxon>Spermatophyta</taxon>
        <taxon>Magnoliopsida</taxon>
        <taxon>Liliopsida</taxon>
        <taxon>Poales</taxon>
        <taxon>Poaceae</taxon>
        <taxon>PACMAD clade</taxon>
        <taxon>Arundinoideae</taxon>
        <taxon>Arundineae</taxon>
        <taxon>Arundo</taxon>
    </lineage>
</organism>
<proteinExistence type="predicted"/>
<protein>
    <submittedName>
        <fullName evidence="1">Uncharacterized protein</fullName>
    </submittedName>
</protein>
<name>A0A0A8Z4T3_ARUDO</name>
<accession>A0A0A8Z4T3</accession>
<evidence type="ECO:0000313" key="1">
    <source>
        <dbReference type="EMBL" id="JAD32678.1"/>
    </source>
</evidence>
<reference evidence="1" key="2">
    <citation type="journal article" date="2015" name="Data Brief">
        <title>Shoot transcriptome of the giant reed, Arundo donax.</title>
        <authorList>
            <person name="Barrero R.A."/>
            <person name="Guerrero F.D."/>
            <person name="Moolhuijzen P."/>
            <person name="Goolsby J.A."/>
            <person name="Tidwell J."/>
            <person name="Bellgard S.E."/>
            <person name="Bellgard M.I."/>
        </authorList>
    </citation>
    <scope>NUCLEOTIDE SEQUENCE</scope>
    <source>
        <tissue evidence="1">Shoot tissue taken approximately 20 cm above the soil surface</tissue>
    </source>
</reference>
<dbReference type="EMBL" id="GBRH01265217">
    <property type="protein sequence ID" value="JAD32678.1"/>
    <property type="molecule type" value="Transcribed_RNA"/>
</dbReference>